<name>A0A2H0KKW5_9BACT</name>
<sequence>MGFALISNAVLLIYAEYSPFVFIPFLGYCIYEFIGKRNIKNCIYFILLVLFINPISVFLSLKSIFLFSKNITAYGIPMPNPNLFEIIGFSNVIIKNGMTYSLKKIAFQSLIYINFAGILLYLFTKKKYFFTFSIIYSIFFLIIKLKFQSPYTNYKYLVYILPFILICQLYFLKYIYITFKKTRVLTLIFITFSLFLLFRQLDMFIFQLNNLKYVVSKKYQSLESIIDNNKVKKIIYLNHLDSWSAHWIKYYLKNNEFYSMYEKVIEIQPYILVDNFENYTTDFIISGNNLLSNQYYKLFKPEYLVLFDKFTWYSTENNQQKASWRWMNQDGLIYIC</sequence>
<gene>
    <name evidence="2" type="ORF">COV87_00780</name>
</gene>
<feature type="transmembrane region" description="Helical" evidence="1">
    <location>
        <begin position="128"/>
        <end position="147"/>
    </location>
</feature>
<comment type="caution">
    <text evidence="2">The sequence shown here is derived from an EMBL/GenBank/DDBJ whole genome shotgun (WGS) entry which is preliminary data.</text>
</comment>
<accession>A0A2H0KKW5</accession>
<protein>
    <submittedName>
        <fullName evidence="2">Uncharacterized protein</fullName>
    </submittedName>
</protein>
<dbReference type="Proteomes" id="UP000229497">
    <property type="component" value="Unassembled WGS sequence"/>
</dbReference>
<keyword evidence="1" id="KW-0812">Transmembrane</keyword>
<evidence type="ECO:0000313" key="3">
    <source>
        <dbReference type="Proteomes" id="UP000229497"/>
    </source>
</evidence>
<feature type="transmembrane region" description="Helical" evidence="1">
    <location>
        <begin position="153"/>
        <end position="172"/>
    </location>
</feature>
<feature type="transmembrane region" description="Helical" evidence="1">
    <location>
        <begin position="6"/>
        <end position="31"/>
    </location>
</feature>
<feature type="transmembrane region" description="Helical" evidence="1">
    <location>
        <begin position="43"/>
        <end position="67"/>
    </location>
</feature>
<feature type="transmembrane region" description="Helical" evidence="1">
    <location>
        <begin position="184"/>
        <end position="201"/>
    </location>
</feature>
<proteinExistence type="predicted"/>
<feature type="transmembrane region" description="Helical" evidence="1">
    <location>
        <begin position="105"/>
        <end position="123"/>
    </location>
</feature>
<reference evidence="2 3" key="1">
    <citation type="submission" date="2017-09" db="EMBL/GenBank/DDBJ databases">
        <title>Depth-based differentiation of microbial function through sediment-hosted aquifers and enrichment of novel symbionts in the deep terrestrial subsurface.</title>
        <authorList>
            <person name="Probst A.J."/>
            <person name="Ladd B."/>
            <person name="Jarett J.K."/>
            <person name="Geller-Mcgrath D.E."/>
            <person name="Sieber C.M."/>
            <person name="Emerson J.B."/>
            <person name="Anantharaman K."/>
            <person name="Thomas B.C."/>
            <person name="Malmstrom R."/>
            <person name="Stieglmeier M."/>
            <person name="Klingl A."/>
            <person name="Woyke T."/>
            <person name="Ryan C.M."/>
            <person name="Banfield J.F."/>
        </authorList>
    </citation>
    <scope>NUCLEOTIDE SEQUENCE [LARGE SCALE GENOMIC DNA]</scope>
    <source>
        <strain evidence="2">CG11_big_fil_rev_8_21_14_0_20_37_16</strain>
    </source>
</reference>
<organism evidence="2 3">
    <name type="scientific">Candidatus Roizmanbacteria bacterium CG11_big_fil_rev_8_21_14_0_20_37_16</name>
    <dbReference type="NCBI Taxonomy" id="1974857"/>
    <lineage>
        <taxon>Bacteria</taxon>
        <taxon>Candidatus Roizmaniibacteriota</taxon>
    </lineage>
</organism>
<dbReference type="AlphaFoldDB" id="A0A2H0KKW5"/>
<dbReference type="EMBL" id="PCVK01000025">
    <property type="protein sequence ID" value="PIQ71898.1"/>
    <property type="molecule type" value="Genomic_DNA"/>
</dbReference>
<evidence type="ECO:0000313" key="2">
    <source>
        <dbReference type="EMBL" id="PIQ71898.1"/>
    </source>
</evidence>
<keyword evidence="1" id="KW-1133">Transmembrane helix</keyword>
<evidence type="ECO:0000256" key="1">
    <source>
        <dbReference type="SAM" id="Phobius"/>
    </source>
</evidence>
<keyword evidence="1" id="KW-0472">Membrane</keyword>